<dbReference type="CDD" id="cd00378">
    <property type="entry name" value="SHMT"/>
    <property type="match status" value="1"/>
</dbReference>
<dbReference type="InterPro" id="IPR019798">
    <property type="entry name" value="Ser_HO-MeTrfase_PLP_BS"/>
</dbReference>
<dbReference type="InterPro" id="IPR015424">
    <property type="entry name" value="PyrdxlP-dep_Trfase"/>
</dbReference>
<dbReference type="PANTHER" id="PTHR11680">
    <property type="entry name" value="SERINE HYDROXYMETHYLTRANSFERASE"/>
    <property type="match status" value="1"/>
</dbReference>
<dbReference type="Gene3D" id="3.40.640.10">
    <property type="entry name" value="Type I PLP-dependent aspartate aminotransferase-like (Major domain)"/>
    <property type="match status" value="1"/>
</dbReference>
<gene>
    <name evidence="10" type="primary">glyA</name>
    <name evidence="13" type="ORF">FB384_001343</name>
</gene>
<dbReference type="PIRSF" id="PIRSF000412">
    <property type="entry name" value="SHMT"/>
    <property type="match status" value="1"/>
</dbReference>
<comment type="catalytic activity">
    <reaction evidence="10">
        <text>(6R)-5,10-methylene-5,6,7,8-tetrahydrofolate + glycine + H2O = (6S)-5,6,7,8-tetrahydrofolate + L-serine</text>
        <dbReference type="Rhea" id="RHEA:15481"/>
        <dbReference type="ChEBI" id="CHEBI:15377"/>
        <dbReference type="ChEBI" id="CHEBI:15636"/>
        <dbReference type="ChEBI" id="CHEBI:33384"/>
        <dbReference type="ChEBI" id="CHEBI:57305"/>
        <dbReference type="ChEBI" id="CHEBI:57453"/>
        <dbReference type="EC" id="2.1.2.1"/>
    </reaction>
</comment>
<comment type="caution">
    <text evidence="10">Lacks conserved residue(s) required for the propagation of feature annotation.</text>
</comment>
<evidence type="ECO:0000259" key="12">
    <source>
        <dbReference type="Pfam" id="PF00464"/>
    </source>
</evidence>
<feature type="domain" description="Serine hydroxymethyltransferase-like" evidence="12">
    <location>
        <begin position="13"/>
        <end position="395"/>
    </location>
</feature>
<evidence type="ECO:0000256" key="4">
    <source>
        <dbReference type="ARBA" id="ARBA00011738"/>
    </source>
</evidence>
<organism evidence="13 14">
    <name type="scientific">Prauserella sediminis</name>
    <dbReference type="NCBI Taxonomy" id="577680"/>
    <lineage>
        <taxon>Bacteria</taxon>
        <taxon>Bacillati</taxon>
        <taxon>Actinomycetota</taxon>
        <taxon>Actinomycetes</taxon>
        <taxon>Pseudonocardiales</taxon>
        <taxon>Pseudonocardiaceae</taxon>
        <taxon>Prauserella</taxon>
        <taxon>Prauserella salsuginis group</taxon>
    </lineage>
</organism>
<comment type="similarity">
    <text evidence="3 10">Belongs to the SHMT family.</text>
</comment>
<comment type="function">
    <text evidence="9">Catalyzes the reversible interconversion of serine and glycine with tetrahydrofolate (THF) serving as the one-carbon carrier. This reaction serves as the major source of one-carbon groups required for the biosynthesis of purines, thymidylate, methionine, and other important biomolecules. Also exhibits THF-independent aldolase activity toward beta-hydroxyamino acids, producing glycine and aldehydes, via a retro-aldol mechanism. Thus, is able to catalyze the cleavage of L-allo-threonine.</text>
</comment>
<evidence type="ECO:0000256" key="5">
    <source>
        <dbReference type="ARBA" id="ARBA00022490"/>
    </source>
</evidence>
<keyword evidence="8 10" id="KW-0663">Pyridoxal phosphate</keyword>
<feature type="binding site" evidence="10">
    <location>
        <begin position="130"/>
        <end position="132"/>
    </location>
    <ligand>
        <name>(6S)-5,6,7,8-tetrahydrofolate</name>
        <dbReference type="ChEBI" id="CHEBI:57453"/>
    </ligand>
</feature>
<dbReference type="GO" id="GO:0030170">
    <property type="term" value="F:pyridoxal phosphate binding"/>
    <property type="evidence" value="ECO:0007669"/>
    <property type="project" value="UniProtKB-UniRule"/>
</dbReference>
<dbReference type="HAMAP" id="MF_00051">
    <property type="entry name" value="SHMT"/>
    <property type="match status" value="1"/>
</dbReference>
<dbReference type="GO" id="GO:0032259">
    <property type="term" value="P:methylation"/>
    <property type="evidence" value="ECO:0007669"/>
    <property type="project" value="UniProtKB-KW"/>
</dbReference>
<dbReference type="InterPro" id="IPR049943">
    <property type="entry name" value="Ser_HO-MeTrfase-like"/>
</dbReference>
<dbReference type="UniPathway" id="UPA00288">
    <property type="reaction ID" value="UER01023"/>
</dbReference>
<feature type="modified residue" description="N6-(pyridoxal phosphate)lysine" evidence="10 11">
    <location>
        <position position="235"/>
    </location>
</feature>
<dbReference type="InterPro" id="IPR039429">
    <property type="entry name" value="SHMT-like_dom"/>
</dbReference>
<evidence type="ECO:0000313" key="13">
    <source>
        <dbReference type="EMBL" id="MBB3662439.1"/>
    </source>
</evidence>
<comment type="cofactor">
    <cofactor evidence="1 10 11">
        <name>pyridoxal 5'-phosphate</name>
        <dbReference type="ChEBI" id="CHEBI:597326"/>
    </cofactor>
</comment>
<protein>
    <recommendedName>
        <fullName evidence="10">Serine hydroxymethyltransferase</fullName>
        <shortName evidence="10">SHMT</shortName>
        <shortName evidence="10">Serine methylase</shortName>
        <ecNumber evidence="10">2.1.2.1</ecNumber>
    </recommendedName>
</protein>
<evidence type="ECO:0000256" key="11">
    <source>
        <dbReference type="PIRSR" id="PIRSR000412-50"/>
    </source>
</evidence>
<dbReference type="PROSITE" id="PS00096">
    <property type="entry name" value="SHMT"/>
    <property type="match status" value="1"/>
</dbReference>
<evidence type="ECO:0000256" key="6">
    <source>
        <dbReference type="ARBA" id="ARBA00022563"/>
    </source>
</evidence>
<evidence type="ECO:0000256" key="1">
    <source>
        <dbReference type="ARBA" id="ARBA00001933"/>
    </source>
</evidence>
<evidence type="ECO:0000256" key="2">
    <source>
        <dbReference type="ARBA" id="ARBA00004496"/>
    </source>
</evidence>
<dbReference type="EMBL" id="JACIBS010000001">
    <property type="protein sequence ID" value="MBB3662439.1"/>
    <property type="molecule type" value="Genomic_DNA"/>
</dbReference>
<dbReference type="SUPFAM" id="SSF53383">
    <property type="entry name" value="PLP-dependent transferases"/>
    <property type="match status" value="1"/>
</dbReference>
<keyword evidence="5 10" id="KW-0963">Cytoplasm</keyword>
<feature type="binding site" evidence="10">
    <location>
        <position position="126"/>
    </location>
    <ligand>
        <name>(6S)-5,6,7,8-tetrahydrofolate</name>
        <dbReference type="ChEBI" id="CHEBI:57453"/>
    </ligand>
</feature>
<name>A0A839XKS8_9PSEU</name>
<dbReference type="GO" id="GO:0004372">
    <property type="term" value="F:glycine hydroxymethyltransferase activity"/>
    <property type="evidence" value="ECO:0007669"/>
    <property type="project" value="UniProtKB-UniRule"/>
</dbReference>
<feature type="site" description="Plays an important role in substrate specificity" evidence="10">
    <location>
        <position position="234"/>
    </location>
</feature>
<dbReference type="NCBIfam" id="NF000586">
    <property type="entry name" value="PRK00011.1"/>
    <property type="match status" value="1"/>
</dbReference>
<comment type="pathway">
    <text evidence="10">One-carbon metabolism; tetrahydrofolate interconversion.</text>
</comment>
<evidence type="ECO:0000313" key="14">
    <source>
        <dbReference type="Proteomes" id="UP000564573"/>
    </source>
</evidence>
<comment type="pathway">
    <text evidence="10">Amino-acid biosynthesis; glycine biosynthesis; glycine from L-serine: step 1/1.</text>
</comment>
<proteinExistence type="inferred from homology"/>
<dbReference type="RefSeq" id="WP_183780310.1">
    <property type="nucleotide sequence ID" value="NZ_JACIBS010000001.1"/>
</dbReference>
<keyword evidence="13" id="KW-0489">Methyltransferase</keyword>
<keyword evidence="10" id="KW-0028">Amino-acid biosynthesis</keyword>
<comment type="subunit">
    <text evidence="4 10">Homodimer.</text>
</comment>
<evidence type="ECO:0000256" key="3">
    <source>
        <dbReference type="ARBA" id="ARBA00006376"/>
    </source>
</evidence>
<evidence type="ECO:0000256" key="7">
    <source>
        <dbReference type="ARBA" id="ARBA00022679"/>
    </source>
</evidence>
<keyword evidence="14" id="KW-1185">Reference proteome</keyword>
<comment type="caution">
    <text evidence="13">The sequence shown here is derived from an EMBL/GenBank/DDBJ whole genome shotgun (WGS) entry which is preliminary data.</text>
</comment>
<dbReference type="EC" id="2.1.2.1" evidence="10"/>
<evidence type="ECO:0000256" key="10">
    <source>
        <dbReference type="HAMAP-Rule" id="MF_00051"/>
    </source>
</evidence>
<dbReference type="GO" id="GO:0005829">
    <property type="term" value="C:cytosol"/>
    <property type="evidence" value="ECO:0007669"/>
    <property type="project" value="TreeGrafter"/>
</dbReference>
<dbReference type="GO" id="GO:0019264">
    <property type="term" value="P:glycine biosynthetic process from serine"/>
    <property type="evidence" value="ECO:0007669"/>
    <property type="project" value="UniProtKB-UniRule"/>
</dbReference>
<dbReference type="InterPro" id="IPR015422">
    <property type="entry name" value="PyrdxlP-dep_Trfase_small"/>
</dbReference>
<dbReference type="AlphaFoldDB" id="A0A839XKS8"/>
<dbReference type="Gene3D" id="3.90.1150.10">
    <property type="entry name" value="Aspartate Aminotransferase, domain 1"/>
    <property type="match status" value="1"/>
</dbReference>
<dbReference type="PANTHER" id="PTHR11680:SF35">
    <property type="entry name" value="SERINE HYDROXYMETHYLTRANSFERASE 1"/>
    <property type="match status" value="1"/>
</dbReference>
<accession>A0A839XKS8</accession>
<dbReference type="FunFam" id="3.40.640.10:FF:000001">
    <property type="entry name" value="Serine hydroxymethyltransferase"/>
    <property type="match status" value="1"/>
</dbReference>
<dbReference type="InterPro" id="IPR001085">
    <property type="entry name" value="Ser_HO-MeTrfase"/>
</dbReference>
<dbReference type="GO" id="GO:0035999">
    <property type="term" value="P:tetrahydrofolate interconversion"/>
    <property type="evidence" value="ECO:0007669"/>
    <property type="project" value="UniProtKB-UniRule"/>
</dbReference>
<dbReference type="Proteomes" id="UP000564573">
    <property type="component" value="Unassembled WGS sequence"/>
</dbReference>
<comment type="subcellular location">
    <subcellularLocation>
        <location evidence="2 10">Cytoplasm</location>
    </subcellularLocation>
</comment>
<keyword evidence="6 10" id="KW-0554">One-carbon metabolism</keyword>
<sequence>MNSSTDDLFDHPLSAVDPEVATAVGAELGRQQNTLEMIASENFAPQAVLQAQGSVLTNKYAEGYPGKRYYGGCEHVDVVEQLAIDRVKDLFGADYANVQPHSGAQANAAAMFALLKPGDTIMGLDLAHGGHLTHGMRINFSGKLYNVAAYTVSDDTHRVDMDEVARLAREHKPQLIIAGWSAYPRQLDFARFRAIADEVGAYLMVDMAHFAGLVAAGLHPNPLPHAHVVTTTTHKTLGGPRGGVILSGDTEFAKKLNSAVFPGQQGGPLEHVIAGKAVAFKIAAGEAFAERQRRTVEGARILAERLQADDAREVGVRLVSGGTDVHLVLVDLRDAELNGQQAEDRLHEIGITVNRNAVPNDPRPPMVTSGLRIGTPALATRGFGSGEFTEIADVIAEALQPGFDEATSAELRARVEALATKHPLYPNLIGGF</sequence>
<dbReference type="Pfam" id="PF00464">
    <property type="entry name" value="SHMT"/>
    <property type="match status" value="1"/>
</dbReference>
<dbReference type="UniPathway" id="UPA00193"/>
<keyword evidence="7 10" id="KW-0808">Transferase</keyword>
<evidence type="ECO:0000256" key="9">
    <source>
        <dbReference type="ARBA" id="ARBA00054606"/>
    </source>
</evidence>
<dbReference type="GO" id="GO:0042803">
    <property type="term" value="F:protein homodimerization activity"/>
    <property type="evidence" value="ECO:0007669"/>
    <property type="project" value="UniProtKB-ARBA"/>
</dbReference>
<evidence type="ECO:0000256" key="8">
    <source>
        <dbReference type="ARBA" id="ARBA00022898"/>
    </source>
</evidence>
<reference evidence="13 14" key="1">
    <citation type="submission" date="2020-08" db="EMBL/GenBank/DDBJ databases">
        <title>Sequencing the genomes of 1000 actinobacteria strains.</title>
        <authorList>
            <person name="Klenk H.-P."/>
        </authorList>
    </citation>
    <scope>NUCLEOTIDE SEQUENCE [LARGE SCALE GENOMIC DNA]</scope>
    <source>
        <strain evidence="13 14">DSM 45267</strain>
    </source>
</reference>
<dbReference type="InterPro" id="IPR015421">
    <property type="entry name" value="PyrdxlP-dep_Trfase_major"/>
</dbReference>
<dbReference type="GO" id="GO:0008168">
    <property type="term" value="F:methyltransferase activity"/>
    <property type="evidence" value="ECO:0007669"/>
    <property type="project" value="UniProtKB-KW"/>
</dbReference>